<dbReference type="AlphaFoldDB" id="A0A1I0N1K3"/>
<comment type="similarity">
    <text evidence="1">Belongs to the bactofilin family.</text>
</comment>
<dbReference type="EMBL" id="FOIR01000001">
    <property type="protein sequence ID" value="SEV94799.1"/>
    <property type="molecule type" value="Genomic_DNA"/>
</dbReference>
<protein>
    <submittedName>
        <fullName evidence="2">Protein CcmA, bactofilin family</fullName>
    </submittedName>
</protein>
<organism evidence="2 3">
    <name type="scientific">Roseivirga pacifica</name>
    <dbReference type="NCBI Taxonomy" id="1267423"/>
    <lineage>
        <taxon>Bacteria</taxon>
        <taxon>Pseudomonadati</taxon>
        <taxon>Bacteroidota</taxon>
        <taxon>Cytophagia</taxon>
        <taxon>Cytophagales</taxon>
        <taxon>Roseivirgaceae</taxon>
        <taxon>Roseivirga</taxon>
    </lineage>
</organism>
<evidence type="ECO:0000256" key="1">
    <source>
        <dbReference type="ARBA" id="ARBA00044755"/>
    </source>
</evidence>
<evidence type="ECO:0000313" key="2">
    <source>
        <dbReference type="EMBL" id="SEV94799.1"/>
    </source>
</evidence>
<accession>A0A1I0N1K3</accession>
<dbReference type="Pfam" id="PF04519">
    <property type="entry name" value="Bactofilin"/>
    <property type="match status" value="1"/>
</dbReference>
<evidence type="ECO:0000313" key="3">
    <source>
        <dbReference type="Proteomes" id="UP000199437"/>
    </source>
</evidence>
<keyword evidence="3" id="KW-1185">Reference proteome</keyword>
<dbReference type="PANTHER" id="PTHR35024">
    <property type="entry name" value="HYPOTHETICAL CYTOSOLIC PROTEIN"/>
    <property type="match status" value="1"/>
</dbReference>
<dbReference type="STRING" id="1267423.SAMN05216290_0856"/>
<proteinExistence type="inferred from homology"/>
<dbReference type="GeneID" id="99985594"/>
<name>A0A1I0N1K3_9BACT</name>
<sequence length="140" mass="14783">MFSKEEKKPTEDLSTISNILGKETTLDGDLASAGNVRIEGKVLGSVKAKAKFALGVDAVVEGNVLARTAEVAGKIIGNIEVAELLILKPTAVIHGDILTNKLVVDPGATFNGGCKMGHLAKDIEIEQPESRATEQTFKRA</sequence>
<dbReference type="RefSeq" id="WP_090257191.1">
    <property type="nucleotide sequence ID" value="NZ_FOIR01000001.1"/>
</dbReference>
<dbReference type="OrthoDB" id="5432602at2"/>
<dbReference type="PANTHER" id="PTHR35024:SF4">
    <property type="entry name" value="POLYMER-FORMING CYTOSKELETAL PROTEIN"/>
    <property type="match status" value="1"/>
</dbReference>
<reference evidence="3" key="1">
    <citation type="submission" date="2016-10" db="EMBL/GenBank/DDBJ databases">
        <authorList>
            <person name="Varghese N."/>
            <person name="Submissions S."/>
        </authorList>
    </citation>
    <scope>NUCLEOTIDE SEQUENCE [LARGE SCALE GENOMIC DNA]</scope>
    <source>
        <strain evidence="3">CGMCC 1.12402</strain>
    </source>
</reference>
<dbReference type="InterPro" id="IPR007607">
    <property type="entry name" value="BacA/B"/>
</dbReference>
<dbReference type="Proteomes" id="UP000199437">
    <property type="component" value="Unassembled WGS sequence"/>
</dbReference>
<gene>
    <name evidence="2" type="ORF">SAMN05216290_0856</name>
</gene>